<accession>A0A843TJL3</accession>
<dbReference type="AlphaFoldDB" id="A0A843TJL3"/>
<evidence type="ECO:0000313" key="2">
    <source>
        <dbReference type="Proteomes" id="UP000652761"/>
    </source>
</evidence>
<gene>
    <name evidence="1" type="ORF">Taro_002599</name>
</gene>
<protein>
    <submittedName>
        <fullName evidence="1">Uncharacterized protein</fullName>
    </submittedName>
</protein>
<dbReference type="Proteomes" id="UP000652761">
    <property type="component" value="Unassembled WGS sequence"/>
</dbReference>
<sequence length="158" mass="17373">MSEEYPPGHGYNKNQSFRDVFGMKSDSGKIILMPRNIPTGVVLRGRTQVGPTDQWCTPPRERKKLVGPTTATGQVVRTGCALHARTHAAHAQAVPAGPVWASGAHHHLPRGPVVHTTGLAKWWAPPRAAHRWCCGHGIFSLLTPQWSFGKYMHMSTEL</sequence>
<evidence type="ECO:0000313" key="1">
    <source>
        <dbReference type="EMBL" id="MQL70287.1"/>
    </source>
</evidence>
<dbReference type="EMBL" id="NMUH01000062">
    <property type="protein sequence ID" value="MQL70287.1"/>
    <property type="molecule type" value="Genomic_DNA"/>
</dbReference>
<organism evidence="1 2">
    <name type="scientific">Colocasia esculenta</name>
    <name type="common">Wild taro</name>
    <name type="synonym">Arum esculentum</name>
    <dbReference type="NCBI Taxonomy" id="4460"/>
    <lineage>
        <taxon>Eukaryota</taxon>
        <taxon>Viridiplantae</taxon>
        <taxon>Streptophyta</taxon>
        <taxon>Embryophyta</taxon>
        <taxon>Tracheophyta</taxon>
        <taxon>Spermatophyta</taxon>
        <taxon>Magnoliopsida</taxon>
        <taxon>Liliopsida</taxon>
        <taxon>Araceae</taxon>
        <taxon>Aroideae</taxon>
        <taxon>Colocasieae</taxon>
        <taxon>Colocasia</taxon>
    </lineage>
</organism>
<comment type="caution">
    <text evidence="1">The sequence shown here is derived from an EMBL/GenBank/DDBJ whole genome shotgun (WGS) entry which is preliminary data.</text>
</comment>
<proteinExistence type="predicted"/>
<reference evidence="1" key="1">
    <citation type="submission" date="2017-07" db="EMBL/GenBank/DDBJ databases">
        <title>Taro Niue Genome Assembly and Annotation.</title>
        <authorList>
            <person name="Atibalentja N."/>
            <person name="Keating K."/>
            <person name="Fields C.J."/>
        </authorList>
    </citation>
    <scope>NUCLEOTIDE SEQUENCE</scope>
    <source>
        <strain evidence="1">Niue_2</strain>
        <tissue evidence="1">Leaf</tissue>
    </source>
</reference>
<keyword evidence="2" id="KW-1185">Reference proteome</keyword>
<name>A0A843TJL3_COLES</name>